<protein>
    <submittedName>
        <fullName evidence="1">Uncharacterized protein</fullName>
    </submittedName>
</protein>
<reference evidence="1 2" key="1">
    <citation type="journal article" date="2018" name="J. Allergy Clin. Immunol.">
        <title>High-quality assembly of Dermatophagoides pteronyssinus genome and transcriptome reveals a wide range of novel allergens.</title>
        <authorList>
            <person name="Liu X.Y."/>
            <person name="Yang K.Y."/>
            <person name="Wang M.Q."/>
            <person name="Kwok J.S."/>
            <person name="Zeng X."/>
            <person name="Yang Z."/>
            <person name="Xiao X.J."/>
            <person name="Lau C.P."/>
            <person name="Li Y."/>
            <person name="Huang Z.M."/>
            <person name="Ba J.G."/>
            <person name="Yim A.K."/>
            <person name="Ouyang C.Y."/>
            <person name="Ngai S.M."/>
            <person name="Chan T.F."/>
            <person name="Leung E.L."/>
            <person name="Liu L."/>
            <person name="Liu Z.G."/>
            <person name="Tsui S.K."/>
        </authorList>
    </citation>
    <scope>NUCLEOTIDE SEQUENCE [LARGE SCALE GENOMIC DNA]</scope>
    <source>
        <strain evidence="1">Derp</strain>
    </source>
</reference>
<accession>A0ABQ8IQ68</accession>
<proteinExistence type="predicted"/>
<reference evidence="1 2" key="2">
    <citation type="journal article" date="2022" name="Mol. Biol. Evol.">
        <title>Comparative Genomics Reveals Insights into the Divergent Evolution of Astigmatic Mites and Household Pest Adaptations.</title>
        <authorList>
            <person name="Xiong Q."/>
            <person name="Wan A.T."/>
            <person name="Liu X."/>
            <person name="Fung C.S."/>
            <person name="Xiao X."/>
            <person name="Malainual N."/>
            <person name="Hou J."/>
            <person name="Wang L."/>
            <person name="Wang M."/>
            <person name="Yang K.Y."/>
            <person name="Cui Y."/>
            <person name="Leung E.L."/>
            <person name="Nong W."/>
            <person name="Shin S.K."/>
            <person name="Au S.W."/>
            <person name="Jeong K.Y."/>
            <person name="Chew F.T."/>
            <person name="Hui J.H."/>
            <person name="Leung T.F."/>
            <person name="Tungtrongchitr A."/>
            <person name="Zhong N."/>
            <person name="Liu Z."/>
            <person name="Tsui S.K."/>
        </authorList>
    </citation>
    <scope>NUCLEOTIDE SEQUENCE [LARGE SCALE GENOMIC DNA]</scope>
    <source>
        <strain evidence="1">Derp</strain>
    </source>
</reference>
<evidence type="ECO:0000313" key="2">
    <source>
        <dbReference type="Proteomes" id="UP000887458"/>
    </source>
</evidence>
<feature type="non-terminal residue" evidence="1">
    <location>
        <position position="63"/>
    </location>
</feature>
<name>A0ABQ8IQ68_DERPT</name>
<organism evidence="1 2">
    <name type="scientific">Dermatophagoides pteronyssinus</name>
    <name type="common">European house dust mite</name>
    <dbReference type="NCBI Taxonomy" id="6956"/>
    <lineage>
        <taxon>Eukaryota</taxon>
        <taxon>Metazoa</taxon>
        <taxon>Ecdysozoa</taxon>
        <taxon>Arthropoda</taxon>
        <taxon>Chelicerata</taxon>
        <taxon>Arachnida</taxon>
        <taxon>Acari</taxon>
        <taxon>Acariformes</taxon>
        <taxon>Sarcoptiformes</taxon>
        <taxon>Astigmata</taxon>
        <taxon>Psoroptidia</taxon>
        <taxon>Analgoidea</taxon>
        <taxon>Pyroglyphidae</taxon>
        <taxon>Dermatophagoidinae</taxon>
        <taxon>Dermatophagoides</taxon>
    </lineage>
</organism>
<dbReference type="Proteomes" id="UP000887458">
    <property type="component" value="Unassembled WGS sequence"/>
</dbReference>
<evidence type="ECO:0000313" key="1">
    <source>
        <dbReference type="EMBL" id="KAH9412423.1"/>
    </source>
</evidence>
<dbReference type="EMBL" id="NJHN03000130">
    <property type="protein sequence ID" value="KAH9412423.1"/>
    <property type="molecule type" value="Genomic_DNA"/>
</dbReference>
<comment type="caution">
    <text evidence="1">The sequence shown here is derived from an EMBL/GenBank/DDBJ whole genome shotgun (WGS) entry which is preliminary data.</text>
</comment>
<gene>
    <name evidence="1" type="ORF">DERP_014565</name>
</gene>
<keyword evidence="2" id="KW-1185">Reference proteome</keyword>
<sequence length="63" mass="7621">MFSSERNEKLFSNLESMRNMNIILVVIQLVSRIRFEMDHNLYRLFIRFLVGCFPKKKQASFPH</sequence>